<dbReference type="GO" id="GO:0003723">
    <property type="term" value="F:RNA binding"/>
    <property type="evidence" value="ECO:0007669"/>
    <property type="project" value="InterPro"/>
</dbReference>
<accession>A0A8F5ML15</accession>
<dbReference type="GO" id="GO:0003968">
    <property type="term" value="F:RNA-directed RNA polymerase activity"/>
    <property type="evidence" value="ECO:0007669"/>
    <property type="project" value="UniProtKB-KW"/>
</dbReference>
<name>A0A8F5ML15_9VIRU</name>
<sequence length="1163" mass="131978">MASEASSSISVGQRLRDAAIVGYNSPAYRDVASAVSAEVSSRVQSEMVKRSRAIPVVMTQILSPELAEELSQEFPEIRLVNYGMDRLGHESYQAYSYLMNELMLIHASKFTNSAVHLGGRVMSSLMVKDLAVHIELDTNVPSAVHARMRDIRNTNRVLGDYAVLSREGDFAYARHRYEEYLARRDYVACSKVDCHKKAGVYLADVSQYAISPTQFVAGAIQCDADVAIAFFPYHPIMLMQDKGEIPGTGVHYEKDFDMQVLRMKYPQGVSGAEIFSLAHWAAWLTEHVVQVGRGSSRREYHFQLIKRRGPFMMVQAVRAATLSKESSVLDWLPQVSRKEPEVQLRHALDLELQEQAYVVRGWTLKNLATDPGEESSWSSVCFMAPRKVVDAVYAFGMQLPAESFSRYAIRRQYTMYDRVTVEGSSVTRGYKPSTAHLDILTSVTYAELFVKRYESGMLSKELMARLKGVAGFADAGFLARFKAVATWCVMYVWHATLGRVLEGFSQMCQWIEDFFVGKVDKQPSFQLAPERLTFETVVGGWRATRASEYRQAVQSLTSFSHDSKISLRGGLLSRKIAALENVSHGVSKDNLRTVAEMPMGRIFMDDGVSSKTLAGEVGETPERTQLMNKLKEQNQMDQAGPLRHFMPTMVSERLADPDKGGLPDQDVDPQFVTTMNEVYAEFNPELVRQDITVDVASISHDPQDRQLHADRLRLPRVFTAQPKDKEYFRSKIKALGAPKRQETGPELLSSMAARNLAAPKVSLPQDNSKIIPEIWETFLNRMCVSDARDKLRMYAEDPAALEETAYNDWMSQARPEVIQRVARQIDECDTPMLEQDVGKYLMMLKADVKPPLSDKPVRSRIEPQVIVYHDKAVSSMYSAVFRVLVRRFLSLLKPNVHVNLLKDMDDIQQFLQGVHPFGTAMRYVENDFSKYDKSQDAFVFELEQYVFRALGMNEALLKRWVAGHEECRLRSFTTGISLHVRFQRKSGDATTAFGNVLLNILSVSYAYGISDFVWALFMGDDSLIATASTAIDGRAVSILGEVFNLMAKTYITDQPYFASWFFLFWDERKKVIGLPDPIKRVEKWSQAISAVDPQWSERYDGARQTCKPYAYKANTRWLGKMVSQRYMVSEESANRLPAAIYTAVKSEQNFRNMYEAEPEWFRY</sequence>
<keyword evidence="4" id="KW-0693">Viral RNA replication</keyword>
<evidence type="ECO:0000259" key="5">
    <source>
        <dbReference type="PROSITE" id="PS50507"/>
    </source>
</evidence>
<organism evidence="6">
    <name type="scientific">Grapevine-associated virga-like virus 3</name>
    <dbReference type="NCBI Taxonomy" id="2814375"/>
    <lineage>
        <taxon>Viruses</taxon>
        <taxon>Riboviria</taxon>
        <taxon>Orthornavirae</taxon>
        <taxon>Kitrinoviricota</taxon>
        <taxon>Alsuviricetes</taxon>
        <taxon>Martellivirales</taxon>
        <taxon>Virgaviridae</taxon>
    </lineage>
</organism>
<evidence type="ECO:0000256" key="3">
    <source>
        <dbReference type="ARBA" id="ARBA00022695"/>
    </source>
</evidence>
<dbReference type="InterPro" id="IPR043502">
    <property type="entry name" value="DNA/RNA_pol_sf"/>
</dbReference>
<dbReference type="GO" id="GO:0006351">
    <property type="term" value="P:DNA-templated transcription"/>
    <property type="evidence" value="ECO:0007669"/>
    <property type="project" value="InterPro"/>
</dbReference>
<evidence type="ECO:0000313" key="6">
    <source>
        <dbReference type="EMBL" id="QXN75451.1"/>
    </source>
</evidence>
<dbReference type="GO" id="GO:0039694">
    <property type="term" value="P:viral RNA genome replication"/>
    <property type="evidence" value="ECO:0007669"/>
    <property type="project" value="InterPro"/>
</dbReference>
<proteinExistence type="predicted"/>
<reference evidence="6" key="1">
    <citation type="submission" date="2021-02" db="EMBL/GenBank/DDBJ databases">
        <title>The hidden world within plants: metatranscriptomics unveil the complexity of wood microbiomes in grapevine.</title>
        <authorList>
            <person name="Nerva L."/>
            <person name="Garcia J.F."/>
            <person name="Favaretto F."/>
            <person name="Giudice G."/>
            <person name="Moffa L."/>
            <person name="Dario C."/>
            <person name="Riccardo V."/>
            <person name="Gambino G."/>
            <person name="Chitarra W."/>
        </authorList>
    </citation>
    <scope>NUCLEOTIDE SEQUENCE</scope>
</reference>
<protein>
    <submittedName>
        <fullName evidence="6">RNA-dependent RNA polymerase</fullName>
    </submittedName>
</protein>
<dbReference type="PROSITE" id="PS50507">
    <property type="entry name" value="RDRP_SSRNA_POS"/>
    <property type="match status" value="1"/>
</dbReference>
<keyword evidence="2" id="KW-0808">Transferase</keyword>
<keyword evidence="3" id="KW-0548">Nucleotidyltransferase</keyword>
<keyword evidence="1 6" id="KW-0696">RNA-directed RNA polymerase</keyword>
<feature type="domain" description="RdRp catalytic" evidence="5">
    <location>
        <begin position="921"/>
        <end position="1034"/>
    </location>
</feature>
<dbReference type="InterPro" id="IPR001788">
    <property type="entry name" value="RNA-dep_RNA_pol_alsuvir"/>
</dbReference>
<evidence type="ECO:0000256" key="2">
    <source>
        <dbReference type="ARBA" id="ARBA00022679"/>
    </source>
</evidence>
<dbReference type="EMBL" id="MW648541">
    <property type="protein sequence ID" value="QXN75451.1"/>
    <property type="molecule type" value="Genomic_RNA"/>
</dbReference>
<dbReference type="Pfam" id="PF00978">
    <property type="entry name" value="RdRP_2"/>
    <property type="match status" value="1"/>
</dbReference>
<dbReference type="InterPro" id="IPR007094">
    <property type="entry name" value="RNA-dir_pol_PSvirus"/>
</dbReference>
<evidence type="ECO:0000256" key="4">
    <source>
        <dbReference type="ARBA" id="ARBA00022953"/>
    </source>
</evidence>
<dbReference type="SUPFAM" id="SSF56672">
    <property type="entry name" value="DNA/RNA polymerases"/>
    <property type="match status" value="1"/>
</dbReference>
<evidence type="ECO:0000256" key="1">
    <source>
        <dbReference type="ARBA" id="ARBA00022484"/>
    </source>
</evidence>